<dbReference type="RefSeq" id="WP_256407401.1">
    <property type="nucleotide sequence ID" value="NZ_JANHDN010000001.1"/>
</dbReference>
<sequence>MRDGGDRPGTYAAFINSEILPFASLPEEYQGALGDAREAEEVEADA</sequence>
<evidence type="ECO:0000313" key="2">
    <source>
        <dbReference type="Proteomes" id="UP001596545"/>
    </source>
</evidence>
<dbReference type="AlphaFoldDB" id="A0ABD6AGW1"/>
<proteinExistence type="predicted"/>
<gene>
    <name evidence="1" type="ORF">ACFQMF_01770</name>
</gene>
<protein>
    <submittedName>
        <fullName evidence="1">Uncharacterized protein</fullName>
    </submittedName>
</protein>
<accession>A0ABD6AGW1</accession>
<evidence type="ECO:0000313" key="1">
    <source>
        <dbReference type="EMBL" id="MFC7323300.1"/>
    </source>
</evidence>
<organism evidence="1 2">
    <name type="scientific">Halorubrum rutilum</name>
    <dbReference type="NCBI Taxonomy" id="1364933"/>
    <lineage>
        <taxon>Archaea</taxon>
        <taxon>Methanobacteriati</taxon>
        <taxon>Methanobacteriota</taxon>
        <taxon>Stenosarchaea group</taxon>
        <taxon>Halobacteria</taxon>
        <taxon>Halobacteriales</taxon>
        <taxon>Haloferacaceae</taxon>
        <taxon>Halorubrum</taxon>
    </lineage>
</organism>
<reference evidence="1 2" key="1">
    <citation type="journal article" date="2019" name="Int. J. Syst. Evol. Microbiol.">
        <title>The Global Catalogue of Microorganisms (GCM) 10K type strain sequencing project: providing services to taxonomists for standard genome sequencing and annotation.</title>
        <authorList>
            <consortium name="The Broad Institute Genomics Platform"/>
            <consortium name="The Broad Institute Genome Sequencing Center for Infectious Disease"/>
            <person name="Wu L."/>
            <person name="Ma J."/>
        </authorList>
    </citation>
    <scope>NUCLEOTIDE SEQUENCE [LARGE SCALE GENOMIC DNA]</scope>
    <source>
        <strain evidence="1 2">CGMCC 1.12554</strain>
    </source>
</reference>
<keyword evidence="2" id="KW-1185">Reference proteome</keyword>
<comment type="caution">
    <text evidence="1">The sequence shown here is derived from an EMBL/GenBank/DDBJ whole genome shotgun (WGS) entry which is preliminary data.</text>
</comment>
<dbReference type="Proteomes" id="UP001596545">
    <property type="component" value="Unassembled WGS sequence"/>
</dbReference>
<dbReference type="EMBL" id="JBHTBL010000001">
    <property type="protein sequence ID" value="MFC7323300.1"/>
    <property type="molecule type" value="Genomic_DNA"/>
</dbReference>
<name>A0ABD6AGW1_9EURY</name>